<gene>
    <name evidence="1" type="ORF">FA13DRAFT_1635653</name>
</gene>
<dbReference type="Gene3D" id="3.60.130.30">
    <property type="match status" value="1"/>
</dbReference>
<reference evidence="1 2" key="1">
    <citation type="journal article" date="2019" name="Nat. Ecol. Evol.">
        <title>Megaphylogeny resolves global patterns of mushroom evolution.</title>
        <authorList>
            <person name="Varga T."/>
            <person name="Krizsan K."/>
            <person name="Foldi C."/>
            <person name="Dima B."/>
            <person name="Sanchez-Garcia M."/>
            <person name="Sanchez-Ramirez S."/>
            <person name="Szollosi G.J."/>
            <person name="Szarkandi J.G."/>
            <person name="Papp V."/>
            <person name="Albert L."/>
            <person name="Andreopoulos W."/>
            <person name="Angelini C."/>
            <person name="Antonin V."/>
            <person name="Barry K.W."/>
            <person name="Bougher N.L."/>
            <person name="Buchanan P."/>
            <person name="Buyck B."/>
            <person name="Bense V."/>
            <person name="Catcheside P."/>
            <person name="Chovatia M."/>
            <person name="Cooper J."/>
            <person name="Damon W."/>
            <person name="Desjardin D."/>
            <person name="Finy P."/>
            <person name="Geml J."/>
            <person name="Haridas S."/>
            <person name="Hughes K."/>
            <person name="Justo A."/>
            <person name="Karasinski D."/>
            <person name="Kautmanova I."/>
            <person name="Kiss B."/>
            <person name="Kocsube S."/>
            <person name="Kotiranta H."/>
            <person name="LaButti K.M."/>
            <person name="Lechner B.E."/>
            <person name="Liimatainen K."/>
            <person name="Lipzen A."/>
            <person name="Lukacs Z."/>
            <person name="Mihaltcheva S."/>
            <person name="Morgado L.N."/>
            <person name="Niskanen T."/>
            <person name="Noordeloos M.E."/>
            <person name="Ohm R.A."/>
            <person name="Ortiz-Santana B."/>
            <person name="Ovrebo C."/>
            <person name="Racz N."/>
            <person name="Riley R."/>
            <person name="Savchenko A."/>
            <person name="Shiryaev A."/>
            <person name="Soop K."/>
            <person name="Spirin V."/>
            <person name="Szebenyi C."/>
            <person name="Tomsovsky M."/>
            <person name="Tulloss R.E."/>
            <person name="Uehling J."/>
            <person name="Grigoriev I.V."/>
            <person name="Vagvolgyi C."/>
            <person name="Papp T."/>
            <person name="Martin F.M."/>
            <person name="Miettinen O."/>
            <person name="Hibbett D.S."/>
            <person name="Nagy L.G."/>
        </authorList>
    </citation>
    <scope>NUCLEOTIDE SEQUENCE [LARGE SCALE GENOMIC DNA]</scope>
    <source>
        <strain evidence="1 2">FP101781</strain>
    </source>
</reference>
<comment type="caution">
    <text evidence="1">The sequence shown here is derived from an EMBL/GenBank/DDBJ whole genome shotgun (WGS) entry which is preliminary data.</text>
</comment>
<evidence type="ECO:0008006" key="3">
    <source>
        <dbReference type="Google" id="ProtNLM"/>
    </source>
</evidence>
<keyword evidence="2" id="KW-1185">Reference proteome</keyword>
<dbReference type="STRING" id="71717.A0A4Y7SYA8"/>
<organism evidence="1 2">
    <name type="scientific">Coprinellus micaceus</name>
    <name type="common">Glistening ink-cap mushroom</name>
    <name type="synonym">Coprinus micaceus</name>
    <dbReference type="NCBI Taxonomy" id="71717"/>
    <lineage>
        <taxon>Eukaryota</taxon>
        <taxon>Fungi</taxon>
        <taxon>Dikarya</taxon>
        <taxon>Basidiomycota</taxon>
        <taxon>Agaricomycotina</taxon>
        <taxon>Agaricomycetes</taxon>
        <taxon>Agaricomycetidae</taxon>
        <taxon>Agaricales</taxon>
        <taxon>Agaricineae</taxon>
        <taxon>Psathyrellaceae</taxon>
        <taxon>Coprinellus</taxon>
    </lineage>
</organism>
<protein>
    <recommendedName>
        <fullName evidence="3">Prolyl 4-hydroxylase alpha subunit Fe(2+) 2OG dioxygenase domain-containing protein</fullName>
    </recommendedName>
</protein>
<name>A0A4Y7SYA8_COPMI</name>
<evidence type="ECO:0000313" key="1">
    <source>
        <dbReference type="EMBL" id="TEB26701.1"/>
    </source>
</evidence>
<dbReference type="AlphaFoldDB" id="A0A4Y7SYA8"/>
<dbReference type="OrthoDB" id="2690740at2759"/>
<dbReference type="Proteomes" id="UP000298030">
    <property type="component" value="Unassembled WGS sequence"/>
</dbReference>
<accession>A0A4Y7SYA8</accession>
<sequence length="254" mass="28999">MPSHLSENALEVLCSVFPNLIQSIRSVDQKDGFYSLHFSYYNRYCKKGTGTSANSEPSTIRRMGKNNVSTKVNIPRESKEAELLYEYKHRLEEALHPMLQWISEKLQSILPETYERMEHTIDILPLGDTVPAYPFTGFVVNFNVATHIHRDSHDQEICLVFQFSSPDLKGGELVLVEPGLVISLKNGHGILFRSHKITHLNLDFEGERVSLVFHTDNAMTSWSETFNGWGRNIYFRFHKSAIFDPNEGDPASPP</sequence>
<proteinExistence type="predicted"/>
<dbReference type="EMBL" id="QPFP01000046">
    <property type="protein sequence ID" value="TEB26701.1"/>
    <property type="molecule type" value="Genomic_DNA"/>
</dbReference>
<evidence type="ECO:0000313" key="2">
    <source>
        <dbReference type="Proteomes" id="UP000298030"/>
    </source>
</evidence>